<evidence type="ECO:0000313" key="2">
    <source>
        <dbReference type="Proteomes" id="UP000823775"/>
    </source>
</evidence>
<protein>
    <submittedName>
        <fullName evidence="1">Uncharacterized protein</fullName>
    </submittedName>
</protein>
<name>A0ABS8SQW5_DATST</name>
<accession>A0ABS8SQW5</accession>
<proteinExistence type="predicted"/>
<organism evidence="1 2">
    <name type="scientific">Datura stramonium</name>
    <name type="common">Jimsonweed</name>
    <name type="synonym">Common thornapple</name>
    <dbReference type="NCBI Taxonomy" id="4076"/>
    <lineage>
        <taxon>Eukaryota</taxon>
        <taxon>Viridiplantae</taxon>
        <taxon>Streptophyta</taxon>
        <taxon>Embryophyta</taxon>
        <taxon>Tracheophyta</taxon>
        <taxon>Spermatophyta</taxon>
        <taxon>Magnoliopsida</taxon>
        <taxon>eudicotyledons</taxon>
        <taxon>Gunneridae</taxon>
        <taxon>Pentapetalae</taxon>
        <taxon>asterids</taxon>
        <taxon>lamiids</taxon>
        <taxon>Solanales</taxon>
        <taxon>Solanaceae</taxon>
        <taxon>Solanoideae</taxon>
        <taxon>Datureae</taxon>
        <taxon>Datura</taxon>
    </lineage>
</organism>
<gene>
    <name evidence="1" type="ORF">HAX54_045892</name>
</gene>
<comment type="caution">
    <text evidence="1">The sequence shown here is derived from an EMBL/GenBank/DDBJ whole genome shotgun (WGS) entry which is preliminary data.</text>
</comment>
<keyword evidence="2" id="KW-1185">Reference proteome</keyword>
<dbReference type="Proteomes" id="UP000823775">
    <property type="component" value="Unassembled WGS sequence"/>
</dbReference>
<reference evidence="1 2" key="1">
    <citation type="journal article" date="2021" name="BMC Genomics">
        <title>Datura genome reveals duplications of psychoactive alkaloid biosynthetic genes and high mutation rate following tissue culture.</title>
        <authorList>
            <person name="Rajewski A."/>
            <person name="Carter-House D."/>
            <person name="Stajich J."/>
            <person name="Litt A."/>
        </authorList>
    </citation>
    <scope>NUCLEOTIDE SEQUENCE [LARGE SCALE GENOMIC DNA]</scope>
    <source>
        <strain evidence="1">AR-01</strain>
    </source>
</reference>
<evidence type="ECO:0000313" key="1">
    <source>
        <dbReference type="EMBL" id="MCD7461322.1"/>
    </source>
</evidence>
<sequence length="70" mass="7659">MNFSESPRLPPSFRSSNSASKDTIKMLADKVNINSQILLSRTVTIMAVEVGYALLDRNNAHEVMLGTCCA</sequence>
<dbReference type="EMBL" id="JACEIK010000718">
    <property type="protein sequence ID" value="MCD7461322.1"/>
    <property type="molecule type" value="Genomic_DNA"/>
</dbReference>